<evidence type="ECO:0000313" key="3">
    <source>
        <dbReference type="Proteomes" id="UP001066276"/>
    </source>
</evidence>
<gene>
    <name evidence="2" type="ORF">NDU88_005385</name>
</gene>
<evidence type="ECO:0000313" key="2">
    <source>
        <dbReference type="EMBL" id="KAJ1139007.1"/>
    </source>
</evidence>
<dbReference type="Proteomes" id="UP001066276">
    <property type="component" value="Chromosome 6"/>
</dbReference>
<protein>
    <submittedName>
        <fullName evidence="2">Uncharacterized protein</fullName>
    </submittedName>
</protein>
<feature type="compositionally biased region" description="Polar residues" evidence="1">
    <location>
        <begin position="1"/>
        <end position="10"/>
    </location>
</feature>
<name>A0AAV7QI55_PLEWA</name>
<proteinExistence type="predicted"/>
<sequence length="61" mass="7011">NQQEAASHATNKPVAERGEKTESEAPRPAPKKKNDAPLSHAKEERRGYFKMNSQQNKWHRN</sequence>
<feature type="non-terminal residue" evidence="2">
    <location>
        <position position="1"/>
    </location>
</feature>
<dbReference type="AlphaFoldDB" id="A0AAV7QI55"/>
<accession>A0AAV7QI55</accession>
<feature type="compositionally biased region" description="Basic and acidic residues" evidence="1">
    <location>
        <begin position="14"/>
        <end position="25"/>
    </location>
</feature>
<feature type="compositionally biased region" description="Basic and acidic residues" evidence="1">
    <location>
        <begin position="32"/>
        <end position="47"/>
    </location>
</feature>
<dbReference type="EMBL" id="JANPWB010000010">
    <property type="protein sequence ID" value="KAJ1139007.1"/>
    <property type="molecule type" value="Genomic_DNA"/>
</dbReference>
<keyword evidence="3" id="KW-1185">Reference proteome</keyword>
<feature type="non-terminal residue" evidence="2">
    <location>
        <position position="61"/>
    </location>
</feature>
<feature type="region of interest" description="Disordered" evidence="1">
    <location>
        <begin position="1"/>
        <end position="61"/>
    </location>
</feature>
<feature type="compositionally biased region" description="Polar residues" evidence="1">
    <location>
        <begin position="51"/>
        <end position="61"/>
    </location>
</feature>
<comment type="caution">
    <text evidence="2">The sequence shown here is derived from an EMBL/GenBank/DDBJ whole genome shotgun (WGS) entry which is preliminary data.</text>
</comment>
<evidence type="ECO:0000256" key="1">
    <source>
        <dbReference type="SAM" id="MobiDB-lite"/>
    </source>
</evidence>
<reference evidence="2" key="1">
    <citation type="journal article" date="2022" name="bioRxiv">
        <title>Sequencing and chromosome-scale assembly of the giantPleurodeles waltlgenome.</title>
        <authorList>
            <person name="Brown T."/>
            <person name="Elewa A."/>
            <person name="Iarovenko S."/>
            <person name="Subramanian E."/>
            <person name="Araus A.J."/>
            <person name="Petzold A."/>
            <person name="Susuki M."/>
            <person name="Suzuki K.-i.T."/>
            <person name="Hayashi T."/>
            <person name="Toyoda A."/>
            <person name="Oliveira C."/>
            <person name="Osipova E."/>
            <person name="Leigh N.D."/>
            <person name="Simon A."/>
            <person name="Yun M.H."/>
        </authorList>
    </citation>
    <scope>NUCLEOTIDE SEQUENCE</scope>
    <source>
        <strain evidence="2">20211129_DDA</strain>
        <tissue evidence="2">Liver</tissue>
    </source>
</reference>
<organism evidence="2 3">
    <name type="scientific">Pleurodeles waltl</name>
    <name type="common">Iberian ribbed newt</name>
    <dbReference type="NCBI Taxonomy" id="8319"/>
    <lineage>
        <taxon>Eukaryota</taxon>
        <taxon>Metazoa</taxon>
        <taxon>Chordata</taxon>
        <taxon>Craniata</taxon>
        <taxon>Vertebrata</taxon>
        <taxon>Euteleostomi</taxon>
        <taxon>Amphibia</taxon>
        <taxon>Batrachia</taxon>
        <taxon>Caudata</taxon>
        <taxon>Salamandroidea</taxon>
        <taxon>Salamandridae</taxon>
        <taxon>Pleurodelinae</taxon>
        <taxon>Pleurodeles</taxon>
    </lineage>
</organism>